<gene>
    <name evidence="4" type="primary">LOC123403932</name>
</gene>
<dbReference type="PANTHER" id="PTHR48049">
    <property type="entry name" value="GLYCOSYLTRANSFERASE"/>
    <property type="match status" value="1"/>
</dbReference>
<dbReference type="CDD" id="cd03784">
    <property type="entry name" value="GT1_Gtf-like"/>
    <property type="match status" value="1"/>
</dbReference>
<dbReference type="GO" id="GO:0035251">
    <property type="term" value="F:UDP-glucosyltransferase activity"/>
    <property type="evidence" value="ECO:0000318"/>
    <property type="project" value="GO_Central"/>
</dbReference>
<keyword evidence="3" id="KW-0472">Membrane</keyword>
<evidence type="ECO:0000256" key="1">
    <source>
        <dbReference type="ARBA" id="ARBA00009995"/>
    </source>
</evidence>
<evidence type="ECO:0000313" key="5">
    <source>
        <dbReference type="Proteomes" id="UP000011116"/>
    </source>
</evidence>
<keyword evidence="3" id="KW-1133">Transmembrane helix</keyword>
<reference evidence="5" key="1">
    <citation type="journal article" date="2012" name="Nature">
        <title>A physical, genetic and functional sequence assembly of the barley genome.</title>
        <authorList>
            <consortium name="The International Barley Genome Sequencing Consortium"/>
            <person name="Mayer K.F."/>
            <person name="Waugh R."/>
            <person name="Brown J.W."/>
            <person name="Schulman A."/>
            <person name="Langridge P."/>
            <person name="Platzer M."/>
            <person name="Fincher G.B."/>
            <person name="Muehlbauer G.J."/>
            <person name="Sato K."/>
            <person name="Close T.J."/>
            <person name="Wise R.P."/>
            <person name="Stein N."/>
        </authorList>
    </citation>
    <scope>NUCLEOTIDE SEQUENCE [LARGE SCALE GENOMIC DNA]</scope>
    <source>
        <strain evidence="5">cv. Morex</strain>
    </source>
</reference>
<dbReference type="Gramene" id="HORVU.MOREX.r2.1HG0001460.1">
    <property type="protein sequence ID" value="HORVU.MOREX.r2.1HG0001460.1.CDS.1"/>
    <property type="gene ID" value="HORVU.MOREX.r2.1HG0001460"/>
</dbReference>
<dbReference type="InterPro" id="IPR002213">
    <property type="entry name" value="UDP_glucos_trans"/>
</dbReference>
<dbReference type="EnsemblPlants" id="HORVU.MOREX.r3.1HG0003050.1">
    <property type="protein sequence ID" value="HORVU.MOREX.r3.1HG0003050.1.CDS1"/>
    <property type="gene ID" value="HORVU.MOREX.r3.1HG0003050"/>
</dbReference>
<proteinExistence type="inferred from homology"/>
<dbReference type="Gene3D" id="3.40.50.2000">
    <property type="entry name" value="Glycogen Phosphorylase B"/>
    <property type="match status" value="2"/>
</dbReference>
<dbReference type="Proteomes" id="UP000011116">
    <property type="component" value="Chromosome 1H"/>
</dbReference>
<sequence length="439" mass="47341">MAKDDAADSSSSQSPAMHIVLFPWLAFGHMIAFLELAERVAARGHRVSFISTPRNISRLPPAVGVRFVALPIPHVDGLPEGAEATTDLPSGDKTTELLMKACDGLVGPFSAFLDDDGNKADWLVVDSFHYLAAAAAVERGVPSAMFLMFASASTALWGLPRVSTDVDPEVGATVPQRFLLTYQACKMVAQRCCMEFDPDGVRLLPSIFGVGGKTFVPVGLLPPPQRANVGVGGEEVVSWLDGRPAKSVIYVALGSEAPLTVELVHELAMGLELAGSPFLLALRRLDGVPDQDILPRGFQERTKSRGLVAMGLVPQSRVLGHGSVGAFLTHCGPASVIEGLQFGHPLVMLPFFGDQRTIAHFMEEKKQVGMQVPRKGKDASSFDRQGIASTIHAVVVEEQGRCLFTANAKKLQNIITDTACHERCIDDFLHHLTLHHHHQ</sequence>
<dbReference type="OMA" id="AFGHMLA"/>
<reference evidence="4" key="3">
    <citation type="submission" date="2022-01" db="UniProtKB">
        <authorList>
            <consortium name="EnsemblPlants"/>
        </authorList>
    </citation>
    <scope>IDENTIFICATION</scope>
    <source>
        <strain evidence="4">subsp. vulgare</strain>
    </source>
</reference>
<evidence type="ECO:0000256" key="2">
    <source>
        <dbReference type="ARBA" id="ARBA00022679"/>
    </source>
</evidence>
<dbReference type="PANTHER" id="PTHR48049:SF134">
    <property type="entry name" value="GLYCOSYLTRANSFERASE SUBFAMILY 4-LIKE N-TERMINAL DOMAIN-CONTAINING PROTEIN"/>
    <property type="match status" value="1"/>
</dbReference>
<keyword evidence="2" id="KW-0808">Transferase</keyword>
<dbReference type="AlphaFoldDB" id="A0A8I6WPL9"/>
<dbReference type="SUPFAM" id="SSF53756">
    <property type="entry name" value="UDP-Glycosyltransferase/glycogen phosphorylase"/>
    <property type="match status" value="1"/>
</dbReference>
<organism evidence="4 5">
    <name type="scientific">Hordeum vulgare subsp. vulgare</name>
    <name type="common">Domesticated barley</name>
    <dbReference type="NCBI Taxonomy" id="112509"/>
    <lineage>
        <taxon>Eukaryota</taxon>
        <taxon>Viridiplantae</taxon>
        <taxon>Streptophyta</taxon>
        <taxon>Embryophyta</taxon>
        <taxon>Tracheophyta</taxon>
        <taxon>Spermatophyta</taxon>
        <taxon>Magnoliopsida</taxon>
        <taxon>Liliopsida</taxon>
        <taxon>Poales</taxon>
        <taxon>Poaceae</taxon>
        <taxon>BOP clade</taxon>
        <taxon>Pooideae</taxon>
        <taxon>Triticodae</taxon>
        <taxon>Triticeae</taxon>
        <taxon>Hordeinae</taxon>
        <taxon>Hordeum</taxon>
    </lineage>
</organism>
<evidence type="ECO:0000256" key="3">
    <source>
        <dbReference type="SAM" id="Phobius"/>
    </source>
</evidence>
<dbReference type="SMR" id="A0A8I6WPL9"/>
<dbReference type="FunFam" id="3.40.50.2000:FF:000037">
    <property type="entry name" value="Glycosyltransferase"/>
    <property type="match status" value="1"/>
</dbReference>
<dbReference type="Gramene" id="HORVU.MOREX.r3.1HG0003050.1">
    <property type="protein sequence ID" value="HORVU.MOREX.r3.1HG0003050.1.CDS1"/>
    <property type="gene ID" value="HORVU.MOREX.r3.1HG0003050"/>
</dbReference>
<evidence type="ECO:0008006" key="6">
    <source>
        <dbReference type="Google" id="ProtNLM"/>
    </source>
</evidence>
<accession>A0A8I6WPL9</accession>
<keyword evidence="3" id="KW-0812">Transmembrane</keyword>
<evidence type="ECO:0000313" key="4">
    <source>
        <dbReference type="EnsemblPlants" id="HORVU.MOREX.r3.1HG0003050.1.CDS1"/>
    </source>
</evidence>
<dbReference type="Pfam" id="PF00201">
    <property type="entry name" value="UDPGT"/>
    <property type="match status" value="1"/>
</dbReference>
<feature type="transmembrane region" description="Helical" evidence="3">
    <location>
        <begin position="16"/>
        <end position="36"/>
    </location>
</feature>
<dbReference type="InterPro" id="IPR050481">
    <property type="entry name" value="UDP-glycosyltransf_plant"/>
</dbReference>
<keyword evidence="5" id="KW-1185">Reference proteome</keyword>
<comment type="similarity">
    <text evidence="1">Belongs to the UDP-glycosyltransferase family.</text>
</comment>
<reference evidence="4" key="2">
    <citation type="submission" date="2020-10" db="EMBL/GenBank/DDBJ databases">
        <authorList>
            <person name="Scholz U."/>
            <person name="Mascher M."/>
            <person name="Fiebig A."/>
        </authorList>
    </citation>
    <scope>NUCLEOTIDE SEQUENCE [LARGE SCALE GENOMIC DNA]</scope>
    <source>
        <strain evidence="4">cv. Morex</strain>
    </source>
</reference>
<protein>
    <recommendedName>
        <fullName evidence="6">Glycosyltransferase</fullName>
    </recommendedName>
</protein>
<name>A0A8I6WPL9_HORVV</name>